<evidence type="ECO:0000256" key="5">
    <source>
        <dbReference type="SAM" id="MobiDB-lite"/>
    </source>
</evidence>
<comment type="caution">
    <text evidence="8">The sequence shown here is derived from an EMBL/GenBank/DDBJ whole genome shotgun (WGS) entry which is preliminary data.</text>
</comment>
<dbReference type="Gene3D" id="1.20.58.60">
    <property type="match status" value="2"/>
</dbReference>
<evidence type="ECO:0000313" key="9">
    <source>
        <dbReference type="Proteomes" id="UP000286045"/>
    </source>
</evidence>
<feature type="region of interest" description="Disordered" evidence="5">
    <location>
        <begin position="528"/>
        <end position="547"/>
    </location>
</feature>
<dbReference type="SUPFAM" id="SSF47576">
    <property type="entry name" value="Calponin-homology domain, CH-domain"/>
    <property type="match status" value="1"/>
</dbReference>
<evidence type="ECO:0000256" key="1">
    <source>
        <dbReference type="ARBA" id="ARBA00010255"/>
    </source>
</evidence>
<accession>A0A439DES4</accession>
<name>A0A439DES4_9PEZI</name>
<organism evidence="8 9">
    <name type="scientific">Xylaria grammica</name>
    <dbReference type="NCBI Taxonomy" id="363999"/>
    <lineage>
        <taxon>Eukaryota</taxon>
        <taxon>Fungi</taxon>
        <taxon>Dikarya</taxon>
        <taxon>Ascomycota</taxon>
        <taxon>Pezizomycotina</taxon>
        <taxon>Sordariomycetes</taxon>
        <taxon>Xylariomycetidae</taxon>
        <taxon>Xylariales</taxon>
        <taxon>Xylariaceae</taxon>
        <taxon>Xylaria</taxon>
    </lineage>
</organism>
<sequence length="547" mass="62523">MINIGAEDVVDGNRKIILGLIWTLILRFTISDINAEGMTAKEGLLLWCQRKTACYDEVEVRDFSTSWNDGLAFCALLDIHRPDLIDYDALDKSDHRGNMQMAFDIAHKEIGIPALLDVEDVCDVARPDEKSLMTYIAYWFHAFSQMEKVENAGRRVEKFVNNMQGAWEMQSAYERRMAALLQQIREQIEQWQQATFEGTYMDAKQQASEFASHKRGKKRDWVAEKSDLATLLGNIKTKLGTYRLRAYEPPPELSLETMEGEWANLTKSEMMRGQLINETIRDIKNALRKSFADKANDFALALNTMQVAISGLEGEVEDQLLHVRKLSDNLPPLDAYLEKIAAVDEKCREANIEENDFTTYTYDELCYELGSSSLHMTNLTPIQLEEFESVFRHFDRDDTNSLSELEFSAALASLGLVFSEDEMHDYFLDTSHGRDRVSFEQFIRFMVDVTEDQNTAEQVFQSFREVADGKPYVTEMDLRHSLVPDEVIEQLCNIVPLHHGPDMAEDRGVPQYDYISFMEKLISPSTGATLQDIDGRSSPTKKSNGIH</sequence>
<dbReference type="SMART" id="SM01184">
    <property type="entry name" value="efhand_Ca_insen"/>
    <property type="match status" value="1"/>
</dbReference>
<dbReference type="InterPro" id="IPR002048">
    <property type="entry name" value="EF_hand_dom"/>
</dbReference>
<dbReference type="FunFam" id="1.10.238.10:FF:000097">
    <property type="entry name" value="Alpha-actinin, sarcomeric (F-actin cross linking protein)"/>
    <property type="match status" value="1"/>
</dbReference>
<evidence type="ECO:0000256" key="2">
    <source>
        <dbReference type="ARBA" id="ARBA00022737"/>
    </source>
</evidence>
<evidence type="ECO:0000313" key="8">
    <source>
        <dbReference type="EMBL" id="RWA12910.1"/>
    </source>
</evidence>
<feature type="domain" description="EF-hand" evidence="7">
    <location>
        <begin position="382"/>
        <end position="417"/>
    </location>
</feature>
<dbReference type="PROSITE" id="PS50222">
    <property type="entry name" value="EF_HAND_2"/>
    <property type="match status" value="1"/>
</dbReference>
<dbReference type="InterPro" id="IPR036872">
    <property type="entry name" value="CH_dom_sf"/>
</dbReference>
<dbReference type="Gene3D" id="1.10.238.10">
    <property type="entry name" value="EF-hand"/>
    <property type="match status" value="2"/>
</dbReference>
<dbReference type="STRING" id="363999.A0A439DES4"/>
<reference evidence="8 9" key="1">
    <citation type="submission" date="2018-12" db="EMBL/GenBank/DDBJ databases">
        <title>Draft genome sequence of Xylaria grammica IHI A82.</title>
        <authorList>
            <person name="Buettner E."/>
            <person name="Kellner H."/>
        </authorList>
    </citation>
    <scope>NUCLEOTIDE SEQUENCE [LARGE SCALE GENOMIC DNA]</scope>
    <source>
        <strain evidence="8 9">IHI A82</strain>
    </source>
</reference>
<dbReference type="PROSITE" id="PS00020">
    <property type="entry name" value="ACTININ_2"/>
    <property type="match status" value="1"/>
</dbReference>
<dbReference type="PROSITE" id="PS50021">
    <property type="entry name" value="CH"/>
    <property type="match status" value="1"/>
</dbReference>
<dbReference type="SUPFAM" id="SSF46966">
    <property type="entry name" value="Spectrin repeat"/>
    <property type="match status" value="2"/>
</dbReference>
<dbReference type="CDD" id="cd00051">
    <property type="entry name" value="EFh"/>
    <property type="match status" value="1"/>
</dbReference>
<dbReference type="InterPro" id="IPR014837">
    <property type="entry name" value="EF-hand_Ca_insen"/>
</dbReference>
<evidence type="ECO:0000259" key="6">
    <source>
        <dbReference type="PROSITE" id="PS50021"/>
    </source>
</evidence>
<dbReference type="InterPro" id="IPR001715">
    <property type="entry name" value="CH_dom"/>
</dbReference>
<protein>
    <recommendedName>
        <fullName evidence="10">Alpha-actinin</fullName>
    </recommendedName>
</protein>
<evidence type="ECO:0000256" key="4">
    <source>
        <dbReference type="ARBA" id="ARBA00023203"/>
    </source>
</evidence>
<dbReference type="FunFam" id="1.10.418.10:FF:000030">
    <property type="entry name" value="Related to alpha-actinin"/>
    <property type="match status" value="1"/>
</dbReference>
<dbReference type="PANTHER" id="PTHR11915">
    <property type="entry name" value="SPECTRIN/FILAMIN RELATED CYTOSKELETAL PROTEIN"/>
    <property type="match status" value="1"/>
</dbReference>
<keyword evidence="4" id="KW-0009">Actin-binding</keyword>
<dbReference type="CDD" id="cd21291">
    <property type="entry name" value="CH_SpAIN1-like_rpt2"/>
    <property type="match status" value="1"/>
</dbReference>
<dbReference type="InterPro" id="IPR001589">
    <property type="entry name" value="Actinin_actin-bd_CS"/>
</dbReference>
<dbReference type="InterPro" id="IPR011992">
    <property type="entry name" value="EF-hand-dom_pair"/>
</dbReference>
<dbReference type="AlphaFoldDB" id="A0A439DES4"/>
<keyword evidence="3" id="KW-0106">Calcium</keyword>
<dbReference type="GO" id="GO:0005509">
    <property type="term" value="F:calcium ion binding"/>
    <property type="evidence" value="ECO:0007669"/>
    <property type="project" value="InterPro"/>
</dbReference>
<feature type="domain" description="Calponin-homology (CH)" evidence="6">
    <location>
        <begin position="38"/>
        <end position="144"/>
    </location>
</feature>
<dbReference type="FunFam" id="1.10.238.10:FF:000223">
    <property type="entry name" value="Related to alpha-actinin"/>
    <property type="match status" value="1"/>
</dbReference>
<dbReference type="EMBL" id="RYZI01000039">
    <property type="protein sequence ID" value="RWA12910.1"/>
    <property type="molecule type" value="Genomic_DNA"/>
</dbReference>
<dbReference type="Gene3D" id="1.10.418.10">
    <property type="entry name" value="Calponin-like domain"/>
    <property type="match status" value="2"/>
</dbReference>
<dbReference type="Proteomes" id="UP000286045">
    <property type="component" value="Unassembled WGS sequence"/>
</dbReference>
<proteinExistence type="inferred from homology"/>
<evidence type="ECO:0000256" key="3">
    <source>
        <dbReference type="ARBA" id="ARBA00022837"/>
    </source>
</evidence>
<dbReference type="SUPFAM" id="SSF47473">
    <property type="entry name" value="EF-hand"/>
    <property type="match status" value="1"/>
</dbReference>
<evidence type="ECO:0000259" key="7">
    <source>
        <dbReference type="PROSITE" id="PS50222"/>
    </source>
</evidence>
<dbReference type="FunFam" id="1.20.58.60:FF:000279">
    <property type="entry name" value="Calponin domain-containing protein"/>
    <property type="match status" value="1"/>
</dbReference>
<dbReference type="Pfam" id="PF08726">
    <property type="entry name" value="EFhand_Ca_insen"/>
    <property type="match status" value="1"/>
</dbReference>
<comment type="similarity">
    <text evidence="1">Belongs to the alpha-actinin family.</text>
</comment>
<dbReference type="Pfam" id="PF00307">
    <property type="entry name" value="CH"/>
    <property type="match status" value="1"/>
</dbReference>
<dbReference type="SMART" id="SM00033">
    <property type="entry name" value="CH"/>
    <property type="match status" value="1"/>
</dbReference>
<dbReference type="PROSITE" id="PS00018">
    <property type="entry name" value="EF_HAND_1"/>
    <property type="match status" value="1"/>
</dbReference>
<feature type="compositionally biased region" description="Polar residues" evidence="5">
    <location>
        <begin position="537"/>
        <end position="547"/>
    </location>
</feature>
<keyword evidence="2" id="KW-0677">Repeat</keyword>
<gene>
    <name evidence="8" type="ORF">EKO27_g2211</name>
</gene>
<keyword evidence="9" id="KW-1185">Reference proteome</keyword>
<evidence type="ECO:0008006" key="10">
    <source>
        <dbReference type="Google" id="ProtNLM"/>
    </source>
</evidence>
<dbReference type="InterPro" id="IPR018247">
    <property type="entry name" value="EF_Hand_1_Ca_BS"/>
</dbReference>
<dbReference type="GO" id="GO:0003779">
    <property type="term" value="F:actin binding"/>
    <property type="evidence" value="ECO:0007669"/>
    <property type="project" value="UniProtKB-KW"/>
</dbReference>